<evidence type="ECO:0000256" key="7">
    <source>
        <dbReference type="ARBA" id="ARBA00023136"/>
    </source>
</evidence>
<evidence type="ECO:0000313" key="9">
    <source>
        <dbReference type="EMBL" id="GFO86344.1"/>
    </source>
</evidence>
<evidence type="ECO:0000313" key="10">
    <source>
        <dbReference type="Proteomes" id="UP000613208"/>
    </source>
</evidence>
<evidence type="ECO:0000256" key="4">
    <source>
        <dbReference type="ARBA" id="ARBA00022544"/>
    </source>
</evidence>
<feature type="transmembrane region" description="Helical" evidence="8">
    <location>
        <begin position="290"/>
        <end position="310"/>
    </location>
</feature>
<feature type="transmembrane region" description="Helical" evidence="8">
    <location>
        <begin position="322"/>
        <end position="342"/>
    </location>
</feature>
<accession>A0A916Q8L9</accession>
<comment type="subcellular location">
    <subcellularLocation>
        <location evidence="1">Membrane</location>
        <topology evidence="1">Multi-pass membrane protein</topology>
    </subcellularLocation>
</comment>
<feature type="transmembrane region" description="Helical" evidence="8">
    <location>
        <begin position="206"/>
        <end position="226"/>
    </location>
</feature>
<feature type="transmembrane region" description="Helical" evidence="8">
    <location>
        <begin position="40"/>
        <end position="59"/>
    </location>
</feature>
<evidence type="ECO:0000256" key="6">
    <source>
        <dbReference type="ARBA" id="ARBA00022989"/>
    </source>
</evidence>
<dbReference type="GO" id="GO:0009847">
    <property type="term" value="P:spore germination"/>
    <property type="evidence" value="ECO:0007669"/>
    <property type="project" value="InterPro"/>
</dbReference>
<protein>
    <recommendedName>
        <fullName evidence="11">Spore germination protein</fullName>
    </recommendedName>
</protein>
<feature type="transmembrane region" description="Helical" evidence="8">
    <location>
        <begin position="257"/>
        <end position="278"/>
    </location>
</feature>
<reference evidence="9" key="1">
    <citation type="submission" date="2020-06" db="EMBL/GenBank/DDBJ databases">
        <title>Characterization of fructooligosaccharide metabolism and fructooligosaccharide-degrading enzymes in human commensal butyrate producers.</title>
        <authorList>
            <person name="Tanno H."/>
            <person name="Fujii T."/>
            <person name="Hirano K."/>
            <person name="Maeno S."/>
            <person name="Tonozuka T."/>
            <person name="Sakamoto M."/>
            <person name="Ohkuma M."/>
            <person name="Tochio T."/>
            <person name="Endo A."/>
        </authorList>
    </citation>
    <scope>NUCLEOTIDE SEQUENCE</scope>
    <source>
        <strain evidence="9">JCM 17466</strain>
    </source>
</reference>
<evidence type="ECO:0000256" key="8">
    <source>
        <dbReference type="SAM" id="Phobius"/>
    </source>
</evidence>
<proteinExistence type="inferred from homology"/>
<evidence type="ECO:0000256" key="3">
    <source>
        <dbReference type="ARBA" id="ARBA00022448"/>
    </source>
</evidence>
<keyword evidence="4" id="KW-0309">Germination</keyword>
<dbReference type="Proteomes" id="UP000613208">
    <property type="component" value="Unassembled WGS sequence"/>
</dbReference>
<keyword evidence="10" id="KW-1185">Reference proteome</keyword>
<feature type="transmembrane region" description="Helical" evidence="8">
    <location>
        <begin position="80"/>
        <end position="98"/>
    </location>
</feature>
<gene>
    <name evidence="9" type="ORF">ANBU17_26910</name>
</gene>
<comment type="similarity">
    <text evidence="2">Belongs to the amino acid-polyamine-organocation (APC) superfamily. Spore germination protein (SGP) (TC 2.A.3.9) family.</text>
</comment>
<keyword evidence="5 8" id="KW-0812">Transmembrane</keyword>
<name>A0A916Q8L9_9FIRM</name>
<dbReference type="InterPro" id="IPR004761">
    <property type="entry name" value="Spore_GerAB"/>
</dbReference>
<feature type="transmembrane region" description="Helical" evidence="8">
    <location>
        <begin position="16"/>
        <end position="34"/>
    </location>
</feature>
<organism evidence="9 10">
    <name type="scientific">Anaerostipes butyraticus</name>
    <dbReference type="NCBI Taxonomy" id="645466"/>
    <lineage>
        <taxon>Bacteria</taxon>
        <taxon>Bacillati</taxon>
        <taxon>Bacillota</taxon>
        <taxon>Clostridia</taxon>
        <taxon>Lachnospirales</taxon>
        <taxon>Lachnospiraceae</taxon>
        <taxon>Anaerostipes</taxon>
    </lineage>
</organism>
<evidence type="ECO:0000256" key="1">
    <source>
        <dbReference type="ARBA" id="ARBA00004141"/>
    </source>
</evidence>
<dbReference type="Pfam" id="PF03845">
    <property type="entry name" value="Spore_permease"/>
    <property type="match status" value="1"/>
</dbReference>
<dbReference type="AlphaFoldDB" id="A0A916Q8L9"/>
<dbReference type="PANTHER" id="PTHR34975">
    <property type="entry name" value="SPORE GERMINATION PROTEIN A2"/>
    <property type="match status" value="1"/>
</dbReference>
<sequence>MDGNGQWITARQGNRIFILEIFSAAALFLPQTALRGNSRSAVLSVAAVWILAWIYVLMASRTAKGIPMERVLGTYRWAAILYYLRFWINAAFFYGYIISMAETYMLRQKQSFIVGLPLLVLAYYMNRRGLKSRARVMEGIFWFVLLPVLAVLLLSAGDLAFSEIWITSFQWKEFARGSLLLLALLHPIELVWFYRGSIKEGGMKAGSFLSVGLLFLGIFCAVLGSLGRKLTMMDPNPVMSMAQGVAIPGGIMARLDIFLIAFWIVGVFCVFSGYLFYGNEGLCQAFQTRGRIAGNILSYGGLFLGTNLLLDHWDIIWEHFNLFLYGNLAAGLLLPVILFLMARRRKTDAQKQ</sequence>
<comment type="caution">
    <text evidence="9">The sequence shown here is derived from an EMBL/GenBank/DDBJ whole genome shotgun (WGS) entry which is preliminary data.</text>
</comment>
<dbReference type="RefSeq" id="WP_201311999.1">
    <property type="nucleotide sequence ID" value="NZ_BLYI01000062.1"/>
</dbReference>
<feature type="transmembrane region" description="Helical" evidence="8">
    <location>
        <begin position="174"/>
        <end position="194"/>
    </location>
</feature>
<evidence type="ECO:0000256" key="5">
    <source>
        <dbReference type="ARBA" id="ARBA00022692"/>
    </source>
</evidence>
<dbReference type="PANTHER" id="PTHR34975:SF2">
    <property type="entry name" value="SPORE GERMINATION PROTEIN A2"/>
    <property type="match status" value="1"/>
</dbReference>
<feature type="transmembrane region" description="Helical" evidence="8">
    <location>
        <begin position="139"/>
        <end position="162"/>
    </location>
</feature>
<evidence type="ECO:0008006" key="11">
    <source>
        <dbReference type="Google" id="ProtNLM"/>
    </source>
</evidence>
<evidence type="ECO:0000256" key="2">
    <source>
        <dbReference type="ARBA" id="ARBA00007998"/>
    </source>
</evidence>
<feature type="transmembrane region" description="Helical" evidence="8">
    <location>
        <begin position="110"/>
        <end position="127"/>
    </location>
</feature>
<dbReference type="GO" id="GO:0016020">
    <property type="term" value="C:membrane"/>
    <property type="evidence" value="ECO:0007669"/>
    <property type="project" value="UniProtKB-SubCell"/>
</dbReference>
<dbReference type="EMBL" id="BLYI01000062">
    <property type="protein sequence ID" value="GFO86344.1"/>
    <property type="molecule type" value="Genomic_DNA"/>
</dbReference>
<keyword evidence="3" id="KW-0813">Transport</keyword>
<keyword evidence="7 8" id="KW-0472">Membrane</keyword>
<keyword evidence="6 8" id="KW-1133">Transmembrane helix</keyword>